<reference evidence="12" key="2">
    <citation type="submission" date="2023-05" db="EMBL/GenBank/DDBJ databases">
        <authorList>
            <person name="Schelkunov M.I."/>
        </authorList>
    </citation>
    <scope>NUCLEOTIDE SEQUENCE</scope>
    <source>
        <strain evidence="12">Hsosn_3</strain>
        <tissue evidence="12">Leaf</tissue>
    </source>
</reference>
<evidence type="ECO:0000256" key="1">
    <source>
        <dbReference type="ARBA" id="ARBA00004123"/>
    </source>
</evidence>
<keyword evidence="8" id="KW-0804">Transcription</keyword>
<evidence type="ECO:0000313" key="12">
    <source>
        <dbReference type="EMBL" id="KAK1385832.1"/>
    </source>
</evidence>
<evidence type="ECO:0000256" key="6">
    <source>
        <dbReference type="ARBA" id="ARBA00023125"/>
    </source>
</evidence>
<dbReference type="NCBIfam" id="TIGR01566">
    <property type="entry name" value="ZF_HD_prot_N"/>
    <property type="match status" value="1"/>
</dbReference>
<dbReference type="SUPFAM" id="SSF46689">
    <property type="entry name" value="Homeodomain-like"/>
    <property type="match status" value="1"/>
</dbReference>
<keyword evidence="3 12" id="KW-0863">Zinc-finger</keyword>
<keyword evidence="9" id="KW-0539">Nucleus</keyword>
<keyword evidence="7 12" id="KW-0371">Homeobox</keyword>
<evidence type="ECO:0000256" key="10">
    <source>
        <dbReference type="SAM" id="MobiDB-lite"/>
    </source>
</evidence>
<name>A0AAD8MV39_9APIA</name>
<keyword evidence="4" id="KW-0862">Zinc</keyword>
<dbReference type="AlphaFoldDB" id="A0AAD8MV39"/>
<dbReference type="Proteomes" id="UP001237642">
    <property type="component" value="Unassembled WGS sequence"/>
</dbReference>
<proteinExistence type="predicted"/>
<dbReference type="NCBIfam" id="TIGR01565">
    <property type="entry name" value="homeo_ZF_HD"/>
    <property type="match status" value="1"/>
</dbReference>
<dbReference type="GO" id="GO:0003700">
    <property type="term" value="F:DNA-binding transcription factor activity"/>
    <property type="evidence" value="ECO:0007669"/>
    <property type="project" value="TreeGrafter"/>
</dbReference>
<reference evidence="12" key="1">
    <citation type="submission" date="2023-02" db="EMBL/GenBank/DDBJ databases">
        <title>Genome of toxic invasive species Heracleum sosnowskyi carries increased number of genes despite the absence of recent whole-genome duplications.</title>
        <authorList>
            <person name="Schelkunov M."/>
            <person name="Shtratnikova V."/>
            <person name="Makarenko M."/>
            <person name="Klepikova A."/>
            <person name="Omelchenko D."/>
            <person name="Novikova G."/>
            <person name="Obukhova E."/>
            <person name="Bogdanov V."/>
            <person name="Penin A."/>
            <person name="Logacheva M."/>
        </authorList>
    </citation>
    <scope>NUCLEOTIDE SEQUENCE</scope>
    <source>
        <strain evidence="12">Hsosn_3</strain>
        <tissue evidence="12">Leaf</tissue>
    </source>
</reference>
<dbReference type="Gene3D" id="1.10.10.60">
    <property type="entry name" value="Homeodomain-like"/>
    <property type="match status" value="1"/>
</dbReference>
<protein>
    <submittedName>
        <fullName evidence="12">Zinc-finger homeodomain protein 4-like</fullName>
    </submittedName>
</protein>
<dbReference type="PANTHER" id="PTHR31948">
    <property type="entry name" value="ZINC-FINGER HOMEODOMAIN PROTEIN 2"/>
    <property type="match status" value="1"/>
</dbReference>
<dbReference type="InterPro" id="IPR006456">
    <property type="entry name" value="ZF_HD_homeobox_Cys/His_dimer"/>
</dbReference>
<sequence>MELSSQDHGDMPIPINSTYGGHIIHHNPPPLTLPTPQNHNNIVTNSVLQVSTNGLLEDSKKSVKYKECLKNHAASMGGNATDGCGEFMPSGEEGSIEAFTCSVCNCHRNFHRKEIDGQHNHSSSCDCYHHLNLNNRSGIGRKLILGHHFGTPQYPTTATALVPSRPAQPHQMIMSSYNNMMASLPSESDEQEDAHNNNHPNGSTGVPMARPPHLLRKRFRTKFSQEQKEKMLNFAEKVGWKIQKQEEAVVQQFCQEVGVKRRVLKVWMHNNKHILAKKNCTNSTPTLQNPVD</sequence>
<dbReference type="EMBL" id="JAUIZM010000005">
    <property type="protein sequence ID" value="KAK1385832.1"/>
    <property type="molecule type" value="Genomic_DNA"/>
</dbReference>
<keyword evidence="13" id="KW-1185">Reference proteome</keyword>
<dbReference type="GO" id="GO:0000976">
    <property type="term" value="F:transcription cis-regulatory region binding"/>
    <property type="evidence" value="ECO:0007669"/>
    <property type="project" value="TreeGrafter"/>
</dbReference>
<dbReference type="Pfam" id="PF04770">
    <property type="entry name" value="ZF-HD_dimer"/>
    <property type="match status" value="1"/>
</dbReference>
<dbReference type="GO" id="GO:0050793">
    <property type="term" value="P:regulation of developmental process"/>
    <property type="evidence" value="ECO:0007669"/>
    <property type="project" value="TreeGrafter"/>
</dbReference>
<dbReference type="InterPro" id="IPR006455">
    <property type="entry name" value="Homeodomain_ZF_HD"/>
</dbReference>
<evidence type="ECO:0000259" key="11">
    <source>
        <dbReference type="PROSITE" id="PS51523"/>
    </source>
</evidence>
<keyword evidence="5" id="KW-0805">Transcription regulation</keyword>
<keyword evidence="6 12" id="KW-0238">DNA-binding</keyword>
<feature type="domain" description="ZF-HD dimerization-type" evidence="11">
    <location>
        <begin position="65"/>
        <end position="114"/>
    </location>
</feature>
<comment type="subcellular location">
    <subcellularLocation>
        <location evidence="1">Nucleus</location>
    </subcellularLocation>
</comment>
<dbReference type="GO" id="GO:0008270">
    <property type="term" value="F:zinc ion binding"/>
    <property type="evidence" value="ECO:0007669"/>
    <property type="project" value="UniProtKB-KW"/>
</dbReference>
<gene>
    <name evidence="12" type="ORF">POM88_023567</name>
</gene>
<feature type="region of interest" description="Disordered" evidence="10">
    <location>
        <begin position="185"/>
        <end position="211"/>
    </location>
</feature>
<accession>A0AAD8MV39</accession>
<keyword evidence="2" id="KW-0479">Metal-binding</keyword>
<evidence type="ECO:0000256" key="4">
    <source>
        <dbReference type="ARBA" id="ARBA00022833"/>
    </source>
</evidence>
<evidence type="ECO:0000256" key="2">
    <source>
        <dbReference type="ARBA" id="ARBA00022723"/>
    </source>
</evidence>
<evidence type="ECO:0000256" key="7">
    <source>
        <dbReference type="ARBA" id="ARBA00023155"/>
    </source>
</evidence>
<dbReference type="PROSITE" id="PS51523">
    <property type="entry name" value="ZF_HD_DIMER"/>
    <property type="match status" value="1"/>
</dbReference>
<dbReference type="FunFam" id="1.10.10.60:FF:000257">
    <property type="entry name" value="Zinc-finger homeodomain protein 2"/>
    <property type="match status" value="1"/>
</dbReference>
<dbReference type="InterPro" id="IPR009057">
    <property type="entry name" value="Homeodomain-like_sf"/>
</dbReference>
<evidence type="ECO:0000256" key="5">
    <source>
        <dbReference type="ARBA" id="ARBA00023015"/>
    </source>
</evidence>
<evidence type="ECO:0000256" key="3">
    <source>
        <dbReference type="ARBA" id="ARBA00022771"/>
    </source>
</evidence>
<dbReference type="PANTHER" id="PTHR31948:SF163">
    <property type="entry name" value="ZINC-FINGER HOMEODOMAIN PROTEIN 3"/>
    <property type="match status" value="1"/>
</dbReference>
<evidence type="ECO:0000256" key="8">
    <source>
        <dbReference type="ARBA" id="ARBA00023163"/>
    </source>
</evidence>
<evidence type="ECO:0000256" key="9">
    <source>
        <dbReference type="ARBA" id="ARBA00023242"/>
    </source>
</evidence>
<evidence type="ECO:0000313" key="13">
    <source>
        <dbReference type="Proteomes" id="UP001237642"/>
    </source>
</evidence>
<dbReference type="GO" id="GO:0005634">
    <property type="term" value="C:nucleus"/>
    <property type="evidence" value="ECO:0007669"/>
    <property type="project" value="UniProtKB-SubCell"/>
</dbReference>
<comment type="caution">
    <text evidence="12">The sequence shown here is derived from an EMBL/GenBank/DDBJ whole genome shotgun (WGS) entry which is preliminary data.</text>
</comment>
<organism evidence="12 13">
    <name type="scientific">Heracleum sosnowskyi</name>
    <dbReference type="NCBI Taxonomy" id="360622"/>
    <lineage>
        <taxon>Eukaryota</taxon>
        <taxon>Viridiplantae</taxon>
        <taxon>Streptophyta</taxon>
        <taxon>Embryophyta</taxon>
        <taxon>Tracheophyta</taxon>
        <taxon>Spermatophyta</taxon>
        <taxon>Magnoliopsida</taxon>
        <taxon>eudicotyledons</taxon>
        <taxon>Gunneridae</taxon>
        <taxon>Pentapetalae</taxon>
        <taxon>asterids</taxon>
        <taxon>campanulids</taxon>
        <taxon>Apiales</taxon>
        <taxon>Apiaceae</taxon>
        <taxon>Apioideae</taxon>
        <taxon>apioid superclade</taxon>
        <taxon>Tordylieae</taxon>
        <taxon>Tordyliinae</taxon>
        <taxon>Heracleum</taxon>
    </lineage>
</organism>